<feature type="domain" description="JmjC" evidence="2">
    <location>
        <begin position="311"/>
        <end position="455"/>
    </location>
</feature>
<accession>A0A023AYH4</accession>
<evidence type="ECO:0000313" key="3">
    <source>
        <dbReference type="EMBL" id="EZG43335.1"/>
    </source>
</evidence>
<dbReference type="SUPFAM" id="SSF51197">
    <property type="entry name" value="Clavaminate synthase-like"/>
    <property type="match status" value="1"/>
</dbReference>
<dbReference type="SMART" id="SM00558">
    <property type="entry name" value="JmjC"/>
    <property type="match status" value="1"/>
</dbReference>
<keyword evidence="4" id="KW-1185">Reference proteome</keyword>
<proteinExistence type="predicted"/>
<dbReference type="Gene3D" id="2.60.120.650">
    <property type="entry name" value="Cupin"/>
    <property type="match status" value="1"/>
</dbReference>
<dbReference type="Proteomes" id="UP000019763">
    <property type="component" value="Unassembled WGS sequence"/>
</dbReference>
<dbReference type="PANTHER" id="PTHR12461">
    <property type="entry name" value="HYPOXIA-INDUCIBLE FACTOR 1 ALPHA INHIBITOR-RELATED"/>
    <property type="match status" value="1"/>
</dbReference>
<dbReference type="GeneID" id="22915976"/>
<feature type="region of interest" description="Disordered" evidence="1">
    <location>
        <begin position="25"/>
        <end position="47"/>
    </location>
</feature>
<comment type="caution">
    <text evidence="3">The sequence shown here is derived from an EMBL/GenBank/DDBJ whole genome shotgun (WGS) entry which is preliminary data.</text>
</comment>
<evidence type="ECO:0000313" key="4">
    <source>
        <dbReference type="Proteomes" id="UP000019763"/>
    </source>
</evidence>
<evidence type="ECO:0000256" key="1">
    <source>
        <dbReference type="SAM" id="MobiDB-lite"/>
    </source>
</evidence>
<name>A0A023AYH4_GRENI</name>
<dbReference type="PROSITE" id="PS51184">
    <property type="entry name" value="JMJC"/>
    <property type="match status" value="1"/>
</dbReference>
<gene>
    <name evidence="3" type="ORF">GNI_176290</name>
</gene>
<dbReference type="PANTHER" id="PTHR12461:SF101">
    <property type="entry name" value="TRNA WYBUTOSINE-SYNTHESIZING PROTEIN 4"/>
    <property type="match status" value="1"/>
</dbReference>
<dbReference type="EMBL" id="AFNH02001326">
    <property type="protein sequence ID" value="EZG43335.1"/>
    <property type="molecule type" value="Genomic_DNA"/>
</dbReference>
<organism evidence="3 4">
    <name type="scientific">Gregarina niphandrodes</name>
    <name type="common">Septate eugregarine</name>
    <dbReference type="NCBI Taxonomy" id="110365"/>
    <lineage>
        <taxon>Eukaryota</taxon>
        <taxon>Sar</taxon>
        <taxon>Alveolata</taxon>
        <taxon>Apicomplexa</taxon>
        <taxon>Conoidasida</taxon>
        <taxon>Gregarinasina</taxon>
        <taxon>Eugregarinorida</taxon>
        <taxon>Gregarinidae</taxon>
        <taxon>Gregarina</taxon>
    </lineage>
</organism>
<dbReference type="InterPro" id="IPR003347">
    <property type="entry name" value="JmjC_dom"/>
</dbReference>
<dbReference type="OrthoDB" id="333018at2759"/>
<dbReference type="Pfam" id="PF13621">
    <property type="entry name" value="Cupin_8"/>
    <property type="match status" value="1"/>
</dbReference>
<reference evidence="3" key="1">
    <citation type="submission" date="2013-12" db="EMBL/GenBank/DDBJ databases">
        <authorList>
            <person name="Omoto C.K."/>
            <person name="Sibley D."/>
            <person name="Venepally P."/>
            <person name="Hadjithomas M."/>
            <person name="Karamycheva S."/>
            <person name="Brunk B."/>
            <person name="Roos D."/>
            <person name="Caler E."/>
            <person name="Lorenzi H."/>
        </authorList>
    </citation>
    <scope>NUCLEOTIDE SEQUENCE</scope>
</reference>
<dbReference type="VEuPathDB" id="CryptoDB:GNI_176290"/>
<dbReference type="InterPro" id="IPR041667">
    <property type="entry name" value="Cupin_8"/>
</dbReference>
<evidence type="ECO:0000259" key="2">
    <source>
        <dbReference type="PROSITE" id="PS51184"/>
    </source>
</evidence>
<dbReference type="AlphaFoldDB" id="A0A023AYH4"/>
<sequence length="455" mass="50957">MCESDWLQAADTHFLCARDKFIRTSRQSQNTSAHPPRRPLQLPEPKHPRAEGLLQNLLFSHVDNRTLDQDQDVLAAANECRAACLSVIQLNGVRNSVPKTFINLVRETLLETSLVIKDLKLLDEGRQPSPVHSMLLQSIPLSLSRSYSDGFSPALIYAGYDAPNSENVLAMINTLRATSAAQPPVPAWRPELDTLDAPFPDKILELQGQDALSRLHTCVEMRLPCVIRNFMSDNTLSWKEIILSHGSRFVPVEHRGIDYRSPHWFPEIKRLQHAIADGDYVAQFALHRHLNLPIESIPLSTLLYPTGTSSGPASSGATGRGLPVSTPLADICLLDTSSSVNMENCWLGPPGTLSPFHQDNYHNIYVNHWGTKFFHIVENTEAATRVMQPRKGSLYNTTSRAVEDFGDPRTLFGDQIQNWQVTLKPGDALFIPYKYWHMVQGLSWNLGVSHWHAPA</sequence>
<protein>
    <submittedName>
        <fullName evidence="3">Jmjc domain protein</fullName>
    </submittedName>
</protein>
<dbReference type="eggNOG" id="KOG2132">
    <property type="taxonomic scope" value="Eukaryota"/>
</dbReference>
<dbReference type="RefSeq" id="XP_011133406.1">
    <property type="nucleotide sequence ID" value="XM_011135104.1"/>
</dbReference>